<dbReference type="STRING" id="517719.SAMN05421762_0007"/>
<dbReference type="UniPathway" id="UPA00060">
    <property type="reaction ID" value="UER00138"/>
</dbReference>
<dbReference type="PANTHER" id="PTHR20858">
    <property type="entry name" value="PHOSPHOMETHYLPYRIMIDINE KINASE"/>
    <property type="match status" value="1"/>
</dbReference>
<name>A0A1I1GUD4_9RHOB</name>
<dbReference type="AlphaFoldDB" id="A0A1I1GUD4"/>
<dbReference type="InterPro" id="IPR013749">
    <property type="entry name" value="PM/HMP-P_kinase-1"/>
</dbReference>
<comment type="pathway">
    <text evidence="1">Cofactor biosynthesis; thiamine diphosphate biosynthesis.</text>
</comment>
<keyword evidence="4" id="KW-0808">Transferase</keyword>
<dbReference type="InterPro" id="IPR029056">
    <property type="entry name" value="Ribokinase-like"/>
</dbReference>
<dbReference type="InterPro" id="IPR004399">
    <property type="entry name" value="HMP/HMP-P_kinase_dom"/>
</dbReference>
<dbReference type="GO" id="GO:0008902">
    <property type="term" value="F:hydroxymethylpyrimidine kinase activity"/>
    <property type="evidence" value="ECO:0007669"/>
    <property type="project" value="UniProtKB-EC"/>
</dbReference>
<dbReference type="EMBL" id="FOLX01000001">
    <property type="protein sequence ID" value="SFC15294.1"/>
    <property type="molecule type" value="Genomic_DNA"/>
</dbReference>
<dbReference type="EC" id="2.7.1.49" evidence="2"/>
<sequence length="273" mass="28248">MTRVLVIGGLDSSGGAGILRDVATVTRLGGQATVAVTAVTAQTDQAGFACDPVSPEVVQAQIRAAGPVDAVKIGMLCNGAITRMVAATLAEPRVTTRTETRAEAVQAGLKEGPPKDHAQTLTKTCVPADLPIVLDPVLMSSSGMVLLDADGQDALLTTLLPLCSVVTPNLPELAALSPLSTGETAGVGHLLRHGAGAVLVKGGHGSDRVQVEDRLYKRDDTPLRFAAPRIDKTLRGTGCHLASAMAVSLARGRGLSQAVREAREDLLLRFRTA</sequence>
<gene>
    <name evidence="4" type="ORF">SAMN05421762_0007</name>
</gene>
<evidence type="ECO:0000313" key="4">
    <source>
        <dbReference type="EMBL" id="SFC15294.1"/>
    </source>
</evidence>
<dbReference type="SUPFAM" id="SSF53613">
    <property type="entry name" value="Ribokinase-like"/>
    <property type="match status" value="1"/>
</dbReference>
<dbReference type="GO" id="GO:0009228">
    <property type="term" value="P:thiamine biosynthetic process"/>
    <property type="evidence" value="ECO:0007669"/>
    <property type="project" value="InterPro"/>
</dbReference>
<evidence type="ECO:0000256" key="2">
    <source>
        <dbReference type="ARBA" id="ARBA00012135"/>
    </source>
</evidence>
<evidence type="ECO:0000256" key="1">
    <source>
        <dbReference type="ARBA" id="ARBA00004948"/>
    </source>
</evidence>
<dbReference type="Pfam" id="PF08543">
    <property type="entry name" value="Phos_pyr_kin"/>
    <property type="match status" value="2"/>
</dbReference>
<dbReference type="Proteomes" id="UP000231644">
    <property type="component" value="Unassembled WGS sequence"/>
</dbReference>
<dbReference type="GO" id="GO:0009229">
    <property type="term" value="P:thiamine diphosphate biosynthetic process"/>
    <property type="evidence" value="ECO:0007669"/>
    <property type="project" value="UniProtKB-UniPathway"/>
</dbReference>
<evidence type="ECO:0000259" key="3">
    <source>
        <dbReference type="Pfam" id="PF08543"/>
    </source>
</evidence>
<organism evidence="4 5">
    <name type="scientific">Pseudooceanicola nitratireducens</name>
    <dbReference type="NCBI Taxonomy" id="517719"/>
    <lineage>
        <taxon>Bacteria</taxon>
        <taxon>Pseudomonadati</taxon>
        <taxon>Pseudomonadota</taxon>
        <taxon>Alphaproteobacteria</taxon>
        <taxon>Rhodobacterales</taxon>
        <taxon>Paracoccaceae</taxon>
        <taxon>Pseudooceanicola</taxon>
    </lineage>
</organism>
<dbReference type="GO" id="GO:0008972">
    <property type="term" value="F:phosphomethylpyrimidine kinase activity"/>
    <property type="evidence" value="ECO:0007669"/>
    <property type="project" value="InterPro"/>
</dbReference>
<keyword evidence="4" id="KW-0418">Kinase</keyword>
<feature type="domain" description="Pyridoxamine kinase/Phosphomethylpyrimidine kinase" evidence="3">
    <location>
        <begin position="120"/>
        <end position="264"/>
    </location>
</feature>
<feature type="domain" description="Pyridoxamine kinase/Phosphomethylpyrimidine kinase" evidence="3">
    <location>
        <begin position="11"/>
        <end position="94"/>
    </location>
</feature>
<dbReference type="GO" id="GO:0005829">
    <property type="term" value="C:cytosol"/>
    <property type="evidence" value="ECO:0007669"/>
    <property type="project" value="TreeGrafter"/>
</dbReference>
<proteinExistence type="predicted"/>
<dbReference type="CDD" id="cd01169">
    <property type="entry name" value="HMPP_kinase"/>
    <property type="match status" value="1"/>
</dbReference>
<dbReference type="Gene3D" id="3.40.1190.20">
    <property type="match status" value="1"/>
</dbReference>
<protein>
    <recommendedName>
        <fullName evidence="2">hydroxymethylpyrimidine kinase</fullName>
        <ecNumber evidence="2">2.7.1.49</ecNumber>
    </recommendedName>
</protein>
<accession>A0A1I1GUD4</accession>
<keyword evidence="5" id="KW-1185">Reference proteome</keyword>
<evidence type="ECO:0000313" key="5">
    <source>
        <dbReference type="Proteomes" id="UP000231644"/>
    </source>
</evidence>
<dbReference type="PANTHER" id="PTHR20858:SF17">
    <property type="entry name" value="HYDROXYMETHYLPYRIMIDINE_PHOSPHOMETHYLPYRIMIDINE KINASE THI20-RELATED"/>
    <property type="match status" value="1"/>
</dbReference>
<reference evidence="4 5" key="1">
    <citation type="submission" date="2016-10" db="EMBL/GenBank/DDBJ databases">
        <authorList>
            <person name="de Groot N.N."/>
        </authorList>
    </citation>
    <scope>NUCLEOTIDE SEQUENCE [LARGE SCALE GENOMIC DNA]</scope>
    <source>
        <strain evidence="4 5">DSM 29619</strain>
    </source>
</reference>
<dbReference type="RefSeq" id="WP_093448559.1">
    <property type="nucleotide sequence ID" value="NZ_FNZG01000002.1"/>
</dbReference>
<dbReference type="OrthoDB" id="9810880at2"/>